<reference evidence="2 3" key="1">
    <citation type="submission" date="2020-04" db="EMBL/GenBank/DDBJ databases">
        <title>Rhodospirillaceae bacterium KN72 isolated from deep sea.</title>
        <authorList>
            <person name="Zhang D.-C."/>
        </authorList>
    </citation>
    <scope>NUCLEOTIDE SEQUENCE [LARGE SCALE GENOMIC DNA]</scope>
    <source>
        <strain evidence="2 3">KN72</strain>
    </source>
</reference>
<keyword evidence="3" id="KW-1185">Reference proteome</keyword>
<name>A0A7Y0DYP9_9PROT</name>
<evidence type="ECO:0000313" key="2">
    <source>
        <dbReference type="EMBL" id="NMM44059.1"/>
    </source>
</evidence>
<accession>A0A7Y0DYP9</accession>
<dbReference type="Proteomes" id="UP000539372">
    <property type="component" value="Unassembled WGS sequence"/>
</dbReference>
<proteinExistence type="predicted"/>
<feature type="chain" id="PRO_5031163844" evidence="1">
    <location>
        <begin position="23"/>
        <end position="105"/>
    </location>
</feature>
<comment type="caution">
    <text evidence="2">The sequence shown here is derived from an EMBL/GenBank/DDBJ whole genome shotgun (WGS) entry which is preliminary data.</text>
</comment>
<sequence>MKPLLTAATVALGLAAAPMAFASGETNPDRQAYESQVHQMIEAKQAEMNDGDLSDDAKAAWAEVQESWTEMTEAADENWEAAKQAFQENWQDFEQEWKEMTDGSS</sequence>
<dbReference type="EMBL" id="JABBNT010000002">
    <property type="protein sequence ID" value="NMM44059.1"/>
    <property type="molecule type" value="Genomic_DNA"/>
</dbReference>
<evidence type="ECO:0000256" key="1">
    <source>
        <dbReference type="SAM" id="SignalP"/>
    </source>
</evidence>
<organism evidence="2 3">
    <name type="scientific">Pacificispira spongiicola</name>
    <dbReference type="NCBI Taxonomy" id="2729598"/>
    <lineage>
        <taxon>Bacteria</taxon>
        <taxon>Pseudomonadati</taxon>
        <taxon>Pseudomonadota</taxon>
        <taxon>Alphaproteobacteria</taxon>
        <taxon>Rhodospirillales</taxon>
        <taxon>Rhodospirillaceae</taxon>
        <taxon>Pacificispira</taxon>
    </lineage>
</organism>
<dbReference type="RefSeq" id="WP_169624368.1">
    <property type="nucleotide sequence ID" value="NZ_JABBNT010000002.1"/>
</dbReference>
<evidence type="ECO:0000313" key="3">
    <source>
        <dbReference type="Proteomes" id="UP000539372"/>
    </source>
</evidence>
<dbReference type="AlphaFoldDB" id="A0A7Y0DYP9"/>
<protein>
    <submittedName>
        <fullName evidence="2">Uncharacterized protein</fullName>
    </submittedName>
</protein>
<feature type="signal peptide" evidence="1">
    <location>
        <begin position="1"/>
        <end position="22"/>
    </location>
</feature>
<keyword evidence="1" id="KW-0732">Signal</keyword>
<gene>
    <name evidence="2" type="ORF">HH303_06195</name>
</gene>